<organism evidence="1 2">
    <name type="scientific">Asticcacaulis taihuensis</name>
    <dbReference type="NCBI Taxonomy" id="260084"/>
    <lineage>
        <taxon>Bacteria</taxon>
        <taxon>Pseudomonadati</taxon>
        <taxon>Pseudomonadota</taxon>
        <taxon>Alphaproteobacteria</taxon>
        <taxon>Caulobacterales</taxon>
        <taxon>Caulobacteraceae</taxon>
        <taxon>Asticcacaulis</taxon>
    </lineage>
</organism>
<keyword evidence="2" id="KW-1185">Reference proteome</keyword>
<dbReference type="RefSeq" id="WP_170828371.1">
    <property type="nucleotide sequence ID" value="NZ_CBCRYE010000002.1"/>
</dbReference>
<protein>
    <submittedName>
        <fullName evidence="1">Uncharacterized protein</fullName>
    </submittedName>
</protein>
<sequence length="56" mass="6599">MFRIDFNFTQRTFDDGRKSQHVSDAVFRRKLDTSDTLRHMCGFDSELFLAINGLKN</sequence>
<dbReference type="Proteomes" id="UP000199150">
    <property type="component" value="Unassembled WGS sequence"/>
</dbReference>
<accession>A0A1G4TGK4</accession>
<evidence type="ECO:0000313" key="2">
    <source>
        <dbReference type="Proteomes" id="UP000199150"/>
    </source>
</evidence>
<dbReference type="EMBL" id="FMTS01000008">
    <property type="protein sequence ID" value="SCW80491.1"/>
    <property type="molecule type" value="Genomic_DNA"/>
</dbReference>
<reference evidence="2" key="1">
    <citation type="submission" date="2016-10" db="EMBL/GenBank/DDBJ databases">
        <authorList>
            <person name="Varghese N."/>
            <person name="Submissions S."/>
        </authorList>
    </citation>
    <scope>NUCLEOTIDE SEQUENCE [LARGE SCALE GENOMIC DNA]</scope>
    <source>
        <strain evidence="2">CGMCC 1.3431</strain>
    </source>
</reference>
<proteinExistence type="predicted"/>
<gene>
    <name evidence="1" type="ORF">SAMN02927928_3549</name>
</gene>
<evidence type="ECO:0000313" key="1">
    <source>
        <dbReference type="EMBL" id="SCW80491.1"/>
    </source>
</evidence>
<dbReference type="AlphaFoldDB" id="A0A1G4TGK4"/>
<name>A0A1G4TGK4_9CAUL</name>
<dbReference type="STRING" id="260084.SAMN02927928_3549"/>